<dbReference type="InterPro" id="IPR016071">
    <property type="entry name" value="Staphylococal_nuclease_OB-fold"/>
</dbReference>
<evidence type="ECO:0000313" key="3">
    <source>
        <dbReference type="Proteomes" id="UP000006578"/>
    </source>
</evidence>
<dbReference type="eggNOG" id="COG1525">
    <property type="taxonomic scope" value="Bacteria"/>
</dbReference>
<sequence length="192" mass="20906">MMRRPSPPARLVWRKRLRAAGAALLLAGLAFAAWFARPLPTRSVPLVQVIDGDSLIVRHDGARVTIRLTGIDAVEYRQACARAGTPWPCGREARQALERLAGRGPLHCTLSSRDRYGRTLASCRTAPFPEGVDLGAEMVRQGWAVASDSDYRSEEAAAEAARRGIWQGEFSAPADWRVAHERPAKADAIPGA</sequence>
<dbReference type="PROSITE" id="PS50830">
    <property type="entry name" value="TNASE_3"/>
    <property type="match status" value="1"/>
</dbReference>
<gene>
    <name evidence="2" type="ordered locus">Sala_2100</name>
</gene>
<dbReference type="STRING" id="317655.Sala_2100"/>
<name>Q1GRB3_SPHAL</name>
<dbReference type="Gene3D" id="2.40.50.90">
    <property type="match status" value="1"/>
</dbReference>
<dbReference type="RefSeq" id="WP_011542385.1">
    <property type="nucleotide sequence ID" value="NC_008048.1"/>
</dbReference>
<feature type="domain" description="TNase-like" evidence="1">
    <location>
        <begin position="40"/>
        <end position="168"/>
    </location>
</feature>
<accession>Q1GRB3</accession>
<dbReference type="AlphaFoldDB" id="Q1GRB3"/>
<dbReference type="Proteomes" id="UP000006578">
    <property type="component" value="Chromosome"/>
</dbReference>
<evidence type="ECO:0000259" key="1">
    <source>
        <dbReference type="PROSITE" id="PS50830"/>
    </source>
</evidence>
<dbReference type="KEGG" id="sal:Sala_2100"/>
<organism evidence="2 3">
    <name type="scientific">Sphingopyxis alaskensis (strain DSM 13593 / LMG 18877 / RB2256)</name>
    <name type="common">Sphingomonas alaskensis</name>
    <dbReference type="NCBI Taxonomy" id="317655"/>
    <lineage>
        <taxon>Bacteria</taxon>
        <taxon>Pseudomonadati</taxon>
        <taxon>Pseudomonadota</taxon>
        <taxon>Alphaproteobacteria</taxon>
        <taxon>Sphingomonadales</taxon>
        <taxon>Sphingomonadaceae</taxon>
        <taxon>Sphingopyxis</taxon>
    </lineage>
</organism>
<dbReference type="PANTHER" id="PTHR12302:SF26">
    <property type="entry name" value="BLR1266 PROTEIN"/>
    <property type="match status" value="1"/>
</dbReference>
<reference evidence="2 3" key="1">
    <citation type="journal article" date="2009" name="Proc. Natl. Acad. Sci. U.S.A.">
        <title>The genomic basis of trophic strategy in marine bacteria.</title>
        <authorList>
            <person name="Lauro F.M."/>
            <person name="McDougald D."/>
            <person name="Thomas T."/>
            <person name="Williams T.J."/>
            <person name="Egan S."/>
            <person name="Rice S."/>
            <person name="DeMaere M.Z."/>
            <person name="Ting L."/>
            <person name="Ertan H."/>
            <person name="Johnson J."/>
            <person name="Ferriera S."/>
            <person name="Lapidus A."/>
            <person name="Anderson I."/>
            <person name="Kyrpides N."/>
            <person name="Munk A.C."/>
            <person name="Detter C."/>
            <person name="Han C.S."/>
            <person name="Brown M.V."/>
            <person name="Robb F.T."/>
            <person name="Kjelleberg S."/>
            <person name="Cavicchioli R."/>
        </authorList>
    </citation>
    <scope>NUCLEOTIDE SEQUENCE [LARGE SCALE GENOMIC DNA]</scope>
    <source>
        <strain evidence="3">DSM 13593 / LMG 18877 / RB2256</strain>
    </source>
</reference>
<dbReference type="SUPFAM" id="SSF50199">
    <property type="entry name" value="Staphylococcal nuclease"/>
    <property type="match status" value="1"/>
</dbReference>
<keyword evidence="3" id="KW-1185">Reference proteome</keyword>
<dbReference type="HOGENOM" id="CLU_046484_6_1_5"/>
<dbReference type="PANTHER" id="PTHR12302">
    <property type="entry name" value="EBNA2 BINDING PROTEIN P100"/>
    <property type="match status" value="1"/>
</dbReference>
<proteinExistence type="predicted"/>
<dbReference type="Pfam" id="PF00565">
    <property type="entry name" value="SNase"/>
    <property type="match status" value="1"/>
</dbReference>
<evidence type="ECO:0000313" key="2">
    <source>
        <dbReference type="EMBL" id="ABF53809.1"/>
    </source>
</evidence>
<dbReference type="SMART" id="SM00318">
    <property type="entry name" value="SNc"/>
    <property type="match status" value="1"/>
</dbReference>
<dbReference type="EMBL" id="CP000356">
    <property type="protein sequence ID" value="ABF53809.1"/>
    <property type="molecule type" value="Genomic_DNA"/>
</dbReference>
<protein>
    <submittedName>
        <fullName evidence="2">Nuclease (SNase-like)</fullName>
    </submittedName>
</protein>
<dbReference type="InterPro" id="IPR035437">
    <property type="entry name" value="SNase_OB-fold_sf"/>
</dbReference>